<proteinExistence type="predicted"/>
<accession>A0A849VLJ0</accession>
<dbReference type="AlphaFoldDB" id="A0A849VLJ0"/>
<keyword evidence="2" id="KW-1185">Reference proteome</keyword>
<reference evidence="1 2" key="1">
    <citation type="submission" date="2020-04" db="EMBL/GenBank/DDBJ databases">
        <title>Pseudoalteromonas caenipelagi sp. nov., isolated from a tidal flat.</title>
        <authorList>
            <person name="Park S."/>
            <person name="Yoon J.-H."/>
        </authorList>
    </citation>
    <scope>NUCLEOTIDE SEQUENCE [LARGE SCALE GENOMIC DNA]</scope>
    <source>
        <strain evidence="1 2">JBTF-M23</strain>
    </source>
</reference>
<dbReference type="Proteomes" id="UP000586305">
    <property type="component" value="Unassembled WGS sequence"/>
</dbReference>
<sequence length="19" mass="2337">MKNCVEVRVRDSTKRQNSW</sequence>
<organism evidence="1 2">
    <name type="scientific">Pseudoalteromonas caenipelagi</name>
    <dbReference type="NCBI Taxonomy" id="2726988"/>
    <lineage>
        <taxon>Bacteria</taxon>
        <taxon>Pseudomonadati</taxon>
        <taxon>Pseudomonadota</taxon>
        <taxon>Gammaproteobacteria</taxon>
        <taxon>Alteromonadales</taxon>
        <taxon>Pseudoalteromonadaceae</taxon>
        <taxon>Pseudoalteromonas</taxon>
    </lineage>
</organism>
<name>A0A849VLJ0_9GAMM</name>
<comment type="caution">
    <text evidence="1">The sequence shown here is derived from an EMBL/GenBank/DDBJ whole genome shotgun (WGS) entry which is preliminary data.</text>
</comment>
<gene>
    <name evidence="1" type="ORF">HG263_19145</name>
</gene>
<evidence type="ECO:0000313" key="2">
    <source>
        <dbReference type="Proteomes" id="UP000586305"/>
    </source>
</evidence>
<protein>
    <submittedName>
        <fullName evidence="1">Uncharacterized protein</fullName>
    </submittedName>
</protein>
<dbReference type="EMBL" id="JABBPG010000010">
    <property type="protein sequence ID" value="NOU52624.1"/>
    <property type="molecule type" value="Genomic_DNA"/>
</dbReference>
<evidence type="ECO:0000313" key="1">
    <source>
        <dbReference type="EMBL" id="NOU52624.1"/>
    </source>
</evidence>